<dbReference type="PROSITE" id="PS01180">
    <property type="entry name" value="CUB"/>
    <property type="match status" value="1"/>
</dbReference>
<dbReference type="Proteomes" id="UP001627154">
    <property type="component" value="Unassembled WGS sequence"/>
</dbReference>
<dbReference type="InterPro" id="IPR058698">
    <property type="entry name" value="CUB_metazoa"/>
</dbReference>
<keyword evidence="1 2" id="KW-1015">Disulfide bond</keyword>
<reference evidence="5 6" key="1">
    <citation type="journal article" date="2024" name="bioRxiv">
        <title>A reference genome for Trichogramma kaykai: A tiny desert-dwelling parasitoid wasp with competing sex-ratio distorters.</title>
        <authorList>
            <person name="Culotta J."/>
            <person name="Lindsey A.R."/>
        </authorList>
    </citation>
    <scope>NUCLEOTIDE SEQUENCE [LARGE SCALE GENOMIC DNA]</scope>
    <source>
        <strain evidence="5 6">KSX58</strain>
    </source>
</reference>
<dbReference type="Pfam" id="PF26080">
    <property type="entry name" value="CUB_animal"/>
    <property type="match status" value="1"/>
</dbReference>
<feature type="domain" description="CUB" evidence="4">
    <location>
        <begin position="161"/>
        <end position="279"/>
    </location>
</feature>
<name>A0ABD2WVL9_9HYME</name>
<sequence length="466" mass="50781">MKGAASFVLILSLASCSSLAHQNQSRLVGPESRRSNRGPDWKKVFWQTSEKRSAAQQEAAAATAVAQHRQQQQQQRNSFRDSRLLSLFTLVRFENNICAGVTGENGTCISPSECAQRGGLSSGLCASGYGVCCIGMPLLTTYQSLIINNDPRAYLAVSVSCGQTTFDNNTYFVNANYPSTFDGTDSCQLTVLKSHPDVCQYRLDFVQFSIRGPETLNNLCTYDQFIVSGGSPVSPICGNNNGNHMYIDVGTGPTNPVTLSFVTSGNGFDRSWRVRIAQIPCSSIFRAEEGCMQYYTGVSGQIKSFNYDPNVGLQLSNQDYSICIRMERNFCGIQYMTCDDGLSASQTNAVQVGQQAARSSSFTLSGNTLNGQFAALSSDRNCQNDWLMIPCAMSAGRQPNAQITCVDRLCGGAFNTESSVNSTSIISTVKPFRLVFHTDGTEAPSDFGNRGFCLNYVQQPCTMKLR</sequence>
<dbReference type="AlphaFoldDB" id="A0ABD2WVL9"/>
<keyword evidence="6" id="KW-1185">Reference proteome</keyword>
<evidence type="ECO:0000256" key="3">
    <source>
        <dbReference type="SAM" id="SignalP"/>
    </source>
</evidence>
<dbReference type="Pfam" id="PF00431">
    <property type="entry name" value="CUB"/>
    <property type="match status" value="1"/>
</dbReference>
<organism evidence="5 6">
    <name type="scientific">Trichogramma kaykai</name>
    <dbReference type="NCBI Taxonomy" id="54128"/>
    <lineage>
        <taxon>Eukaryota</taxon>
        <taxon>Metazoa</taxon>
        <taxon>Ecdysozoa</taxon>
        <taxon>Arthropoda</taxon>
        <taxon>Hexapoda</taxon>
        <taxon>Insecta</taxon>
        <taxon>Pterygota</taxon>
        <taxon>Neoptera</taxon>
        <taxon>Endopterygota</taxon>
        <taxon>Hymenoptera</taxon>
        <taxon>Apocrita</taxon>
        <taxon>Proctotrupomorpha</taxon>
        <taxon>Chalcidoidea</taxon>
        <taxon>Trichogrammatidae</taxon>
        <taxon>Trichogramma</taxon>
    </lineage>
</organism>
<proteinExistence type="predicted"/>
<feature type="chain" id="PRO_5044784759" description="CUB domain-containing protein" evidence="3">
    <location>
        <begin position="21"/>
        <end position="466"/>
    </location>
</feature>
<comment type="caution">
    <text evidence="2">Lacks conserved residue(s) required for the propagation of feature annotation.</text>
</comment>
<dbReference type="SUPFAM" id="SSF49854">
    <property type="entry name" value="Spermadhesin, CUB domain"/>
    <property type="match status" value="1"/>
</dbReference>
<dbReference type="InterPro" id="IPR000859">
    <property type="entry name" value="CUB_dom"/>
</dbReference>
<comment type="caution">
    <text evidence="5">The sequence shown here is derived from an EMBL/GenBank/DDBJ whole genome shotgun (WGS) entry which is preliminary data.</text>
</comment>
<feature type="signal peptide" evidence="3">
    <location>
        <begin position="1"/>
        <end position="20"/>
    </location>
</feature>
<dbReference type="PANTHER" id="PTHR33236">
    <property type="entry name" value="INTRAFLAGELLAR TRANSPORT PROTEIN 122 FAMILY PROTEIN-RELATED"/>
    <property type="match status" value="1"/>
</dbReference>
<evidence type="ECO:0000256" key="2">
    <source>
        <dbReference type="PROSITE-ProRule" id="PRU00059"/>
    </source>
</evidence>
<dbReference type="PANTHER" id="PTHR33236:SF6">
    <property type="entry name" value="CUB DOMAIN-CONTAINING PROTEIN"/>
    <property type="match status" value="1"/>
</dbReference>
<evidence type="ECO:0000313" key="5">
    <source>
        <dbReference type="EMBL" id="KAL3396552.1"/>
    </source>
</evidence>
<dbReference type="Gene3D" id="2.60.120.290">
    <property type="entry name" value="Spermadhesin, CUB domain"/>
    <property type="match status" value="2"/>
</dbReference>
<dbReference type="EMBL" id="JBJJXI010000070">
    <property type="protein sequence ID" value="KAL3396552.1"/>
    <property type="molecule type" value="Genomic_DNA"/>
</dbReference>
<evidence type="ECO:0000313" key="6">
    <source>
        <dbReference type="Proteomes" id="UP001627154"/>
    </source>
</evidence>
<accession>A0ABD2WVL9</accession>
<keyword evidence="3" id="KW-0732">Signal</keyword>
<dbReference type="InterPro" id="IPR035914">
    <property type="entry name" value="Sperma_CUB_dom_sf"/>
</dbReference>
<feature type="disulfide bond" evidence="2">
    <location>
        <begin position="220"/>
        <end position="237"/>
    </location>
</feature>
<evidence type="ECO:0000256" key="1">
    <source>
        <dbReference type="ARBA" id="ARBA00023157"/>
    </source>
</evidence>
<evidence type="ECO:0000259" key="4">
    <source>
        <dbReference type="PROSITE" id="PS01180"/>
    </source>
</evidence>
<gene>
    <name evidence="5" type="ORF">TKK_009442</name>
</gene>
<dbReference type="PROSITE" id="PS51257">
    <property type="entry name" value="PROKAR_LIPOPROTEIN"/>
    <property type="match status" value="1"/>
</dbReference>
<protein>
    <recommendedName>
        <fullName evidence="4">CUB domain-containing protein</fullName>
    </recommendedName>
</protein>